<feature type="region of interest" description="Disordered" evidence="3">
    <location>
        <begin position="267"/>
        <end position="347"/>
    </location>
</feature>
<dbReference type="SMART" id="SM01391">
    <property type="entry name" value="Filament"/>
    <property type="match status" value="1"/>
</dbReference>
<feature type="region of interest" description="Disordered" evidence="3">
    <location>
        <begin position="84"/>
        <end position="112"/>
    </location>
</feature>
<feature type="compositionally biased region" description="Basic and acidic residues" evidence="3">
    <location>
        <begin position="287"/>
        <end position="305"/>
    </location>
</feature>
<dbReference type="InterPro" id="IPR050405">
    <property type="entry name" value="Intermediate_filament"/>
</dbReference>
<dbReference type="PANTHER" id="PTHR45652:SF18">
    <property type="entry name" value="ALPHA-INTERNEXIN"/>
    <property type="match status" value="1"/>
</dbReference>
<accession>A0AA41NCI2</accession>
<dbReference type="Gene3D" id="1.20.5.1160">
    <property type="entry name" value="Vasodilator-stimulated phosphoprotein"/>
    <property type="match status" value="1"/>
</dbReference>
<evidence type="ECO:0000256" key="1">
    <source>
        <dbReference type="ARBA" id="ARBA00022754"/>
    </source>
</evidence>
<dbReference type="Pfam" id="PF00038">
    <property type="entry name" value="Filament"/>
    <property type="match status" value="2"/>
</dbReference>
<evidence type="ECO:0000259" key="4">
    <source>
        <dbReference type="SMART" id="SM01391"/>
    </source>
</evidence>
<gene>
    <name evidence="5" type="ORF">SUZIE_194990</name>
</gene>
<dbReference type="GO" id="GO:0045109">
    <property type="term" value="P:intermediate filament organization"/>
    <property type="evidence" value="ECO:0007669"/>
    <property type="project" value="TreeGrafter"/>
</dbReference>
<dbReference type="Gene3D" id="1.20.5.500">
    <property type="entry name" value="Single helix bin"/>
    <property type="match status" value="1"/>
</dbReference>
<evidence type="ECO:0000313" key="6">
    <source>
        <dbReference type="Proteomes" id="UP001166674"/>
    </source>
</evidence>
<proteinExistence type="predicted"/>
<protein>
    <submittedName>
        <fullName evidence="5">Alpha-internexin</fullName>
    </submittedName>
</protein>
<keyword evidence="1" id="KW-0403">Intermediate filament</keyword>
<dbReference type="AlphaFoldDB" id="A0AA41NCI2"/>
<keyword evidence="6" id="KW-1185">Reference proteome</keyword>
<dbReference type="GO" id="GO:0099184">
    <property type="term" value="F:structural constituent of postsynaptic intermediate filament cytoskeleton"/>
    <property type="evidence" value="ECO:0007669"/>
    <property type="project" value="TreeGrafter"/>
</dbReference>
<feature type="compositionally biased region" description="Polar residues" evidence="3">
    <location>
        <begin position="336"/>
        <end position="347"/>
    </location>
</feature>
<evidence type="ECO:0000313" key="5">
    <source>
        <dbReference type="EMBL" id="MBZ3887845.1"/>
    </source>
</evidence>
<comment type="caution">
    <text evidence="5">The sequence shown here is derived from an EMBL/GenBank/DDBJ whole genome shotgun (WGS) entry which is preliminary data.</text>
</comment>
<sequence>MQDLRTLLRLVSIYWSSETNHWLQPQPLSGPDPIPGFSAMQLRLLPTQGLRDTKPFPHVPLAVTVPAMWTQPYHLAGAWPTPGCGVRRAGPEPGGRRMSTRSPANKEQPQGLHDRHAMFVEERKLEAGVASASLSCPTCATCVRSWRASSRVRRPARPGGTRLVGALRRGEPGLRGAEGVLKARQRDVDGATLTRLDLEKKVESLLDELAFVHQVHDEEVAQLPATLRASSPVAAEYESLATENLQSADEWYQSRFASLNKQAARSTEAIRASREETQSTGASHRHAPAEIEGLRGAHEASERQSAEVTGCQDSTGQLQNELRDTKREMALPPTGIQDSSIRNGPRH</sequence>
<evidence type="ECO:0000256" key="2">
    <source>
        <dbReference type="ARBA" id="ARBA00023054"/>
    </source>
</evidence>
<dbReference type="EMBL" id="JAATJV010419749">
    <property type="protein sequence ID" value="MBZ3887845.1"/>
    <property type="molecule type" value="Genomic_DNA"/>
</dbReference>
<name>A0AA41NCI2_SCICA</name>
<evidence type="ECO:0000256" key="3">
    <source>
        <dbReference type="SAM" id="MobiDB-lite"/>
    </source>
</evidence>
<feature type="domain" description="IF rod" evidence="4">
    <location>
        <begin position="104"/>
        <end position="340"/>
    </location>
</feature>
<keyword evidence="2" id="KW-0175">Coiled coil</keyword>
<dbReference type="GO" id="GO:0005737">
    <property type="term" value="C:cytoplasm"/>
    <property type="evidence" value="ECO:0007669"/>
    <property type="project" value="TreeGrafter"/>
</dbReference>
<dbReference type="InterPro" id="IPR039008">
    <property type="entry name" value="IF_rod_dom"/>
</dbReference>
<dbReference type="GO" id="GO:0005882">
    <property type="term" value="C:intermediate filament"/>
    <property type="evidence" value="ECO:0007669"/>
    <property type="project" value="UniProtKB-KW"/>
</dbReference>
<reference evidence="5" key="1">
    <citation type="submission" date="2020-03" db="EMBL/GenBank/DDBJ databases">
        <title>Studies in the Genomics of Life Span.</title>
        <authorList>
            <person name="Glass D."/>
        </authorList>
    </citation>
    <scope>NUCLEOTIDE SEQUENCE</scope>
    <source>
        <strain evidence="5">SUZIE</strain>
        <tissue evidence="5">Muscle</tissue>
    </source>
</reference>
<feature type="compositionally biased region" description="Polar residues" evidence="3">
    <location>
        <begin position="311"/>
        <end position="320"/>
    </location>
</feature>
<dbReference type="GO" id="GO:0099160">
    <property type="term" value="C:postsynaptic intermediate filament cytoskeleton"/>
    <property type="evidence" value="ECO:0007669"/>
    <property type="project" value="TreeGrafter"/>
</dbReference>
<dbReference type="Proteomes" id="UP001166674">
    <property type="component" value="Unassembled WGS sequence"/>
</dbReference>
<organism evidence="5 6">
    <name type="scientific">Sciurus carolinensis</name>
    <name type="common">Eastern gray squirrel</name>
    <dbReference type="NCBI Taxonomy" id="30640"/>
    <lineage>
        <taxon>Eukaryota</taxon>
        <taxon>Metazoa</taxon>
        <taxon>Chordata</taxon>
        <taxon>Craniata</taxon>
        <taxon>Vertebrata</taxon>
        <taxon>Euteleostomi</taxon>
        <taxon>Mammalia</taxon>
        <taxon>Eutheria</taxon>
        <taxon>Euarchontoglires</taxon>
        <taxon>Glires</taxon>
        <taxon>Rodentia</taxon>
        <taxon>Sciuromorpha</taxon>
        <taxon>Sciuridae</taxon>
        <taxon>Sciurinae</taxon>
        <taxon>Sciurini</taxon>
        <taxon>Sciurus</taxon>
    </lineage>
</organism>
<dbReference type="PANTHER" id="PTHR45652">
    <property type="entry name" value="GLIAL FIBRILLARY ACIDIC PROTEIN"/>
    <property type="match status" value="1"/>
</dbReference>